<dbReference type="PROSITE" id="PS01011">
    <property type="entry name" value="FOLYLPOLYGLU_SYNT_1"/>
    <property type="match status" value="1"/>
</dbReference>
<dbReference type="SUPFAM" id="SSF63418">
    <property type="entry name" value="MurE/MurF N-terminal domain"/>
    <property type="match status" value="1"/>
</dbReference>
<comment type="similarity">
    <text evidence="2 12">Belongs to the MurCDEF family. MurE subfamily.</text>
</comment>
<keyword evidence="18" id="KW-1185">Reference proteome</keyword>
<dbReference type="NCBIfam" id="TIGR01085">
    <property type="entry name" value="murE"/>
    <property type="match status" value="1"/>
</dbReference>
<accession>A0ABU8H9A7</accession>
<dbReference type="PANTHER" id="PTHR23135">
    <property type="entry name" value="MUR LIGASE FAMILY MEMBER"/>
    <property type="match status" value="1"/>
</dbReference>
<dbReference type="InterPro" id="IPR000713">
    <property type="entry name" value="Mur_ligase_N"/>
</dbReference>
<evidence type="ECO:0000259" key="16">
    <source>
        <dbReference type="Pfam" id="PF08245"/>
    </source>
</evidence>
<feature type="domain" description="Mur ligase C-terminal" evidence="15">
    <location>
        <begin position="335"/>
        <end position="459"/>
    </location>
</feature>
<feature type="binding site" evidence="12">
    <location>
        <position position="28"/>
    </location>
    <ligand>
        <name>UDP-N-acetyl-alpha-D-muramoyl-L-alanyl-D-glutamate</name>
        <dbReference type="ChEBI" id="CHEBI:83900"/>
    </ligand>
</feature>
<dbReference type="Pfam" id="PF02875">
    <property type="entry name" value="Mur_ligase_C"/>
    <property type="match status" value="1"/>
</dbReference>
<evidence type="ECO:0000256" key="7">
    <source>
        <dbReference type="ARBA" id="ARBA00022840"/>
    </source>
</evidence>
<dbReference type="Gene3D" id="3.90.190.20">
    <property type="entry name" value="Mur ligase, C-terminal domain"/>
    <property type="match status" value="1"/>
</dbReference>
<evidence type="ECO:0000256" key="5">
    <source>
        <dbReference type="ARBA" id="ARBA00022618"/>
    </source>
</evidence>
<evidence type="ECO:0000313" key="17">
    <source>
        <dbReference type="EMBL" id="MEI5905901.1"/>
    </source>
</evidence>
<keyword evidence="10 12" id="KW-0131">Cell cycle</keyword>
<feature type="binding site" evidence="12">
    <location>
        <begin position="111"/>
        <end position="117"/>
    </location>
    <ligand>
        <name>ATP</name>
        <dbReference type="ChEBI" id="CHEBI:30616"/>
    </ligand>
</feature>
<evidence type="ECO:0000256" key="1">
    <source>
        <dbReference type="ARBA" id="ARBA00004752"/>
    </source>
</evidence>
<keyword evidence="12" id="KW-0460">Magnesium</keyword>
<keyword evidence="7 12" id="KW-0067">ATP-binding</keyword>
<evidence type="ECO:0000259" key="14">
    <source>
        <dbReference type="Pfam" id="PF01225"/>
    </source>
</evidence>
<protein>
    <recommendedName>
        <fullName evidence="12">UDP-N-acetylmuramyl-tripeptide synthetase</fullName>
        <ecNumber evidence="12">6.3.2.-</ecNumber>
    </recommendedName>
    <alternativeName>
        <fullName evidence="12">UDP-MurNAc-tripeptide synthetase</fullName>
    </alternativeName>
</protein>
<keyword evidence="3 12" id="KW-0963">Cytoplasm</keyword>
<comment type="cofactor">
    <cofactor evidence="12">
        <name>Mg(2+)</name>
        <dbReference type="ChEBI" id="CHEBI:18420"/>
    </cofactor>
</comment>
<dbReference type="InterPro" id="IPR004101">
    <property type="entry name" value="Mur_ligase_C"/>
</dbReference>
<dbReference type="InterPro" id="IPR035911">
    <property type="entry name" value="MurE/MurF_N"/>
</dbReference>
<dbReference type="Pfam" id="PF08245">
    <property type="entry name" value="Mur_ligase_M"/>
    <property type="match status" value="1"/>
</dbReference>
<evidence type="ECO:0000256" key="8">
    <source>
        <dbReference type="ARBA" id="ARBA00022960"/>
    </source>
</evidence>
<dbReference type="SUPFAM" id="SSF53244">
    <property type="entry name" value="MurD-like peptide ligases, peptide-binding domain"/>
    <property type="match status" value="1"/>
</dbReference>
<feature type="domain" description="Mur ligase central" evidence="16">
    <location>
        <begin position="109"/>
        <end position="312"/>
    </location>
</feature>
<dbReference type="Proteomes" id="UP001312865">
    <property type="component" value="Unassembled WGS sequence"/>
</dbReference>
<comment type="caution">
    <text evidence="17">The sequence shown here is derived from an EMBL/GenBank/DDBJ whole genome shotgun (WGS) entry which is preliminary data.</text>
</comment>
<keyword evidence="8 12" id="KW-0133">Cell shape</keyword>
<evidence type="ECO:0000256" key="6">
    <source>
        <dbReference type="ARBA" id="ARBA00022741"/>
    </source>
</evidence>
<dbReference type="RefSeq" id="WP_336585320.1">
    <property type="nucleotide sequence ID" value="NZ_JBBAXC010000002.1"/>
</dbReference>
<feature type="binding site" evidence="12">
    <location>
        <position position="30"/>
    </location>
    <ligand>
        <name>UDP-N-acetyl-alpha-D-muramoyl-L-alanyl-D-glutamate</name>
        <dbReference type="ChEBI" id="CHEBI:83900"/>
    </ligand>
</feature>
<dbReference type="EC" id="6.3.2.-" evidence="12"/>
<proteinExistence type="inferred from homology"/>
<comment type="function">
    <text evidence="12">Catalyzes the addition of an amino acid to the nucleotide precursor UDP-N-acetylmuramoyl-L-alanyl-D-glutamate (UMAG) in the biosynthesis of bacterial cell-wall peptidoglycan.</text>
</comment>
<feature type="domain" description="Mur ligase N-terminal catalytic" evidence="14">
    <location>
        <begin position="22"/>
        <end position="97"/>
    </location>
</feature>
<keyword evidence="9 12" id="KW-0573">Peptidoglycan synthesis</keyword>
<comment type="subcellular location">
    <subcellularLocation>
        <location evidence="12 13">Cytoplasm</location>
    </subcellularLocation>
</comment>
<evidence type="ECO:0000256" key="10">
    <source>
        <dbReference type="ARBA" id="ARBA00023306"/>
    </source>
</evidence>
<comment type="caution">
    <text evidence="12">Lacks conserved residue(s) required for the propagation of feature annotation.</text>
</comment>
<evidence type="ECO:0000256" key="4">
    <source>
        <dbReference type="ARBA" id="ARBA00022598"/>
    </source>
</evidence>
<keyword evidence="6 12" id="KW-0547">Nucleotide-binding</keyword>
<dbReference type="Gene3D" id="3.40.1390.10">
    <property type="entry name" value="MurE/MurF, N-terminal domain"/>
    <property type="match status" value="1"/>
</dbReference>
<dbReference type="PANTHER" id="PTHR23135:SF4">
    <property type="entry name" value="UDP-N-ACETYLMURAMOYL-L-ALANYL-D-GLUTAMATE--2,6-DIAMINOPIMELATE LIGASE MURE HOMOLOG, CHLOROPLASTIC"/>
    <property type="match status" value="1"/>
</dbReference>
<dbReference type="InterPro" id="IPR036615">
    <property type="entry name" value="Mur_ligase_C_dom_sf"/>
</dbReference>
<evidence type="ECO:0000256" key="9">
    <source>
        <dbReference type="ARBA" id="ARBA00022984"/>
    </source>
</evidence>
<evidence type="ECO:0000256" key="12">
    <source>
        <dbReference type="HAMAP-Rule" id="MF_00208"/>
    </source>
</evidence>
<evidence type="ECO:0000313" key="18">
    <source>
        <dbReference type="Proteomes" id="UP001312865"/>
    </source>
</evidence>
<dbReference type="InterPro" id="IPR018109">
    <property type="entry name" value="Folylpolyglutamate_synth_CS"/>
</dbReference>
<keyword evidence="11 12" id="KW-0961">Cell wall biogenesis/degradation</keyword>
<keyword evidence="4 12" id="KW-0436">Ligase</keyword>
<organism evidence="17 18">
    <name type="scientific">Bacillus spongiae</name>
    <dbReference type="NCBI Taxonomy" id="2683610"/>
    <lineage>
        <taxon>Bacteria</taxon>
        <taxon>Bacillati</taxon>
        <taxon>Bacillota</taxon>
        <taxon>Bacilli</taxon>
        <taxon>Bacillales</taxon>
        <taxon>Bacillaceae</taxon>
        <taxon>Bacillus</taxon>
    </lineage>
</organism>
<evidence type="ECO:0000256" key="11">
    <source>
        <dbReference type="ARBA" id="ARBA00023316"/>
    </source>
</evidence>
<dbReference type="NCBIfam" id="NF001126">
    <property type="entry name" value="PRK00139.1-4"/>
    <property type="match status" value="1"/>
</dbReference>
<gene>
    <name evidence="12" type="primary">murE</name>
    <name evidence="17" type="ORF">WAK64_02320</name>
</gene>
<keyword evidence="5 12" id="KW-0132">Cell division</keyword>
<feature type="binding site" evidence="12">
    <location>
        <position position="152"/>
    </location>
    <ligand>
        <name>UDP-N-acetyl-alpha-D-muramoyl-L-alanyl-D-glutamate</name>
        <dbReference type="ChEBI" id="CHEBI:83900"/>
    </ligand>
</feature>
<dbReference type="InterPro" id="IPR036565">
    <property type="entry name" value="Mur-like_cat_sf"/>
</dbReference>
<dbReference type="Pfam" id="PF01225">
    <property type="entry name" value="Mur_ligase"/>
    <property type="match status" value="1"/>
</dbReference>
<dbReference type="Gene3D" id="3.40.1190.10">
    <property type="entry name" value="Mur-like, catalytic domain"/>
    <property type="match status" value="1"/>
</dbReference>
<dbReference type="GO" id="GO:0008765">
    <property type="term" value="F:UDP-N-acetylmuramoylalanyl-D-glutamate-2,6-diaminopimelate ligase activity"/>
    <property type="evidence" value="ECO:0007669"/>
    <property type="project" value="UniProtKB-EC"/>
</dbReference>
<reference evidence="17 18" key="1">
    <citation type="journal article" date="2018" name="J. Microbiol.">
        <title>Bacillus spongiae sp. nov., isolated from sponge of Jeju Island.</title>
        <authorList>
            <person name="Lee G.E."/>
            <person name="Im W.T."/>
            <person name="Park J.S."/>
        </authorList>
    </citation>
    <scope>NUCLEOTIDE SEQUENCE [LARGE SCALE GENOMIC DNA]</scope>
    <source>
        <strain evidence="17 18">135PIL107-10</strain>
    </source>
</reference>
<feature type="modified residue" description="N6-carboxylysine" evidence="12">
    <location>
        <position position="220"/>
    </location>
</feature>
<dbReference type="SUPFAM" id="SSF53623">
    <property type="entry name" value="MurD-like peptide ligases, catalytic domain"/>
    <property type="match status" value="1"/>
</dbReference>
<comment type="PTM">
    <text evidence="12">Carboxylation is probably crucial for Mg(2+) binding and, consequently, for the gamma-phosphate positioning of ATP.</text>
</comment>
<evidence type="ECO:0000259" key="15">
    <source>
        <dbReference type="Pfam" id="PF02875"/>
    </source>
</evidence>
<sequence length="490" mass="54551">MDTVKLLSNLKVKKVYGELPKEIHTITLDSRKVTENSMFICTKGFTVDGHDFAQMAIEKGASVILAEKKLDIDDSKASLVVVKDTFKAMALLVNAFYDAPSMKMNVMGVTGTNGKTTVTNLIHSLLQLHGESSGVAGTIGFDLNGKKFPSNNTTSDILTTQRILAEANELNIENMILEVSSHGLALGRLWGIDFDIVTFTNLSHDHLDYHESMEHYGYAKGLLFAQLGQDLTRPKYAILNSDEEWYDRYRTLTAHEVISYGIENRADFQAENIMYHQDLTTFELLSPEGKFHVEMNLLGEFNVYNILAAIASLYAKGMPVSTVVSLIKMLTPVSGRMEKVETKAPVSIYIDYAHTPDAIEKSIQSVLPFKKNKIIFLVGTGGNRDKSKRPAMAEKASAADYVILTTDDPRYEEYDSIVNDLAVGMQHDQYALIGDRAEAVRHAIEVAEEGDVIIFAGKGHEDYQIIEDTKYPHSDRDIALSQCERKFGIV</sequence>
<dbReference type="InterPro" id="IPR013221">
    <property type="entry name" value="Mur_ligase_cen"/>
</dbReference>
<feature type="binding site" evidence="12">
    <location>
        <begin position="153"/>
        <end position="154"/>
    </location>
    <ligand>
        <name>UDP-N-acetyl-alpha-D-muramoyl-L-alanyl-D-glutamate</name>
        <dbReference type="ChEBI" id="CHEBI:83900"/>
    </ligand>
</feature>
<feature type="binding site" evidence="12">
    <location>
        <position position="180"/>
    </location>
    <ligand>
        <name>UDP-N-acetyl-alpha-D-muramoyl-L-alanyl-D-glutamate</name>
        <dbReference type="ChEBI" id="CHEBI:83900"/>
    </ligand>
</feature>
<dbReference type="HAMAP" id="MF_00208">
    <property type="entry name" value="MurE"/>
    <property type="match status" value="1"/>
</dbReference>
<dbReference type="InterPro" id="IPR005761">
    <property type="entry name" value="UDP-N-AcMur-Glu-dNH2Pim_ligase"/>
</dbReference>
<evidence type="ECO:0000256" key="3">
    <source>
        <dbReference type="ARBA" id="ARBA00022490"/>
    </source>
</evidence>
<comment type="pathway">
    <text evidence="1 12 13">Cell wall biogenesis; peptidoglycan biosynthesis.</text>
</comment>
<name>A0ABU8H9A7_9BACI</name>
<evidence type="ECO:0000256" key="13">
    <source>
        <dbReference type="RuleBase" id="RU004135"/>
    </source>
</evidence>
<dbReference type="EMBL" id="JBBAXC010000002">
    <property type="protein sequence ID" value="MEI5905901.1"/>
    <property type="molecule type" value="Genomic_DNA"/>
</dbReference>
<evidence type="ECO:0000256" key="2">
    <source>
        <dbReference type="ARBA" id="ARBA00005898"/>
    </source>
</evidence>
<feature type="binding site" evidence="12">
    <location>
        <position position="188"/>
    </location>
    <ligand>
        <name>UDP-N-acetyl-alpha-D-muramoyl-L-alanyl-D-glutamate</name>
        <dbReference type="ChEBI" id="CHEBI:83900"/>
    </ligand>
</feature>